<evidence type="ECO:0000256" key="3">
    <source>
        <dbReference type="ARBA" id="ARBA00022989"/>
    </source>
</evidence>
<feature type="transmembrane region" description="Helical" evidence="6">
    <location>
        <begin position="158"/>
        <end position="177"/>
    </location>
</feature>
<feature type="transmembrane region" description="Helical" evidence="6">
    <location>
        <begin position="77"/>
        <end position="99"/>
    </location>
</feature>
<evidence type="ECO:0000256" key="5">
    <source>
        <dbReference type="SAM" id="MobiDB-lite"/>
    </source>
</evidence>
<dbReference type="AlphaFoldDB" id="A0A9W8Y0C4"/>
<feature type="compositionally biased region" description="Basic and acidic residues" evidence="5">
    <location>
        <begin position="231"/>
        <end position="255"/>
    </location>
</feature>
<evidence type="ECO:0000256" key="2">
    <source>
        <dbReference type="ARBA" id="ARBA00022692"/>
    </source>
</evidence>
<dbReference type="PANTHER" id="PTHR31465:SF1">
    <property type="entry name" value="PROTEIN RTA1-RELATED"/>
    <property type="match status" value="1"/>
</dbReference>
<feature type="region of interest" description="Disordered" evidence="5">
    <location>
        <begin position="224"/>
        <end position="266"/>
    </location>
</feature>
<evidence type="ECO:0000256" key="4">
    <source>
        <dbReference type="ARBA" id="ARBA00023136"/>
    </source>
</evidence>
<keyword evidence="3 6" id="KW-1133">Transmembrane helix</keyword>
<dbReference type="Proteomes" id="UP001140560">
    <property type="component" value="Unassembled WGS sequence"/>
</dbReference>
<feature type="transmembrane region" description="Helical" evidence="6">
    <location>
        <begin position="40"/>
        <end position="57"/>
    </location>
</feature>
<reference evidence="7" key="1">
    <citation type="submission" date="2022-10" db="EMBL/GenBank/DDBJ databases">
        <title>Tapping the CABI collections for fungal endophytes: first genome assemblies for Collariella, Neodidymelliopsis, Ascochyta clinopodiicola, Didymella pomorum, Didymosphaeria variabile, Neocosmospora piperis and Neocucurbitaria cava.</title>
        <authorList>
            <person name="Hill R."/>
        </authorList>
    </citation>
    <scope>NUCLEOTIDE SEQUENCE</scope>
    <source>
        <strain evidence="7">IMI 356814</strain>
    </source>
</reference>
<evidence type="ECO:0000256" key="6">
    <source>
        <dbReference type="SAM" id="Phobius"/>
    </source>
</evidence>
<keyword evidence="4 6" id="KW-0472">Membrane</keyword>
<comment type="caution">
    <text evidence="7">The sequence shown here is derived from an EMBL/GenBank/DDBJ whole genome shotgun (WGS) entry which is preliminary data.</text>
</comment>
<dbReference type="PANTHER" id="PTHR31465">
    <property type="entry name" value="PROTEIN RTA1-RELATED"/>
    <property type="match status" value="1"/>
</dbReference>
<evidence type="ECO:0000256" key="1">
    <source>
        <dbReference type="ARBA" id="ARBA00004141"/>
    </source>
</evidence>
<evidence type="ECO:0000313" key="7">
    <source>
        <dbReference type="EMBL" id="KAJ4364449.1"/>
    </source>
</evidence>
<dbReference type="Pfam" id="PF04479">
    <property type="entry name" value="RTA1"/>
    <property type="match status" value="1"/>
</dbReference>
<dbReference type="GO" id="GO:0016020">
    <property type="term" value="C:membrane"/>
    <property type="evidence" value="ECO:0007669"/>
    <property type="project" value="UniProtKB-SubCell"/>
</dbReference>
<keyword evidence="2 6" id="KW-0812">Transmembrane</keyword>
<keyword evidence="8" id="KW-1185">Reference proteome</keyword>
<feature type="transmembrane region" description="Helical" evidence="6">
    <location>
        <begin position="6"/>
        <end position="28"/>
    </location>
</feature>
<organism evidence="7 8">
    <name type="scientific">Neocucurbitaria cava</name>
    <dbReference type="NCBI Taxonomy" id="798079"/>
    <lineage>
        <taxon>Eukaryota</taxon>
        <taxon>Fungi</taxon>
        <taxon>Dikarya</taxon>
        <taxon>Ascomycota</taxon>
        <taxon>Pezizomycotina</taxon>
        <taxon>Dothideomycetes</taxon>
        <taxon>Pleosporomycetidae</taxon>
        <taxon>Pleosporales</taxon>
        <taxon>Pleosporineae</taxon>
        <taxon>Cucurbitariaceae</taxon>
        <taxon>Neocucurbitaria</taxon>
    </lineage>
</organism>
<dbReference type="OrthoDB" id="3358017at2759"/>
<evidence type="ECO:0000313" key="8">
    <source>
        <dbReference type="Proteomes" id="UP001140560"/>
    </source>
</evidence>
<sequence length="266" mass="30081">MQSLLILVAPALFAASIYIILGRIILLVDGERYSLIRQKWLTKTFVAGDVLSFMMQGTGGGIQAMGTLDSMHLGEKVIIGGLFVQLIFFAFFIVVAGIFHHRLVNDRPLNNRPRPLSLSNRARRHRQLTSSSSARQAHANNARADIAALPWKRHLHNLYLASTLIMIRSIFRVIEYIQGNAGYLLSHEVFLYVFDSALMLFVMVSFNWIHPSQITELYQKRQANSTGNELQRTRNELLGQDEARSDGYKTSKPDVRSAGWIPSREP</sequence>
<feature type="transmembrane region" description="Helical" evidence="6">
    <location>
        <begin position="189"/>
        <end position="209"/>
    </location>
</feature>
<proteinExistence type="predicted"/>
<protein>
    <submittedName>
        <fullName evidence="7">Uncharacterized protein</fullName>
    </submittedName>
</protein>
<name>A0A9W8Y0C4_9PLEO</name>
<comment type="subcellular location">
    <subcellularLocation>
        <location evidence="1">Membrane</location>
        <topology evidence="1">Multi-pass membrane protein</topology>
    </subcellularLocation>
</comment>
<gene>
    <name evidence="7" type="ORF">N0V83_009043</name>
</gene>
<accession>A0A9W8Y0C4</accession>
<dbReference type="InterPro" id="IPR007568">
    <property type="entry name" value="RTA1"/>
</dbReference>
<dbReference type="EMBL" id="JAPEUY010000017">
    <property type="protein sequence ID" value="KAJ4364449.1"/>
    <property type="molecule type" value="Genomic_DNA"/>
</dbReference>